<comment type="caution">
    <text evidence="2">The sequence shown here is derived from an EMBL/GenBank/DDBJ whole genome shotgun (WGS) entry which is preliminary data.</text>
</comment>
<evidence type="ECO:0000313" key="4">
    <source>
        <dbReference type="Proteomes" id="UP001155901"/>
    </source>
</evidence>
<evidence type="ECO:0000256" key="1">
    <source>
        <dbReference type="SAM" id="MobiDB-lite"/>
    </source>
</evidence>
<keyword evidence="5" id="KW-1185">Reference proteome</keyword>
<organism evidence="2 4">
    <name type="scientific">Duganella violaceipulchra</name>
    <dbReference type="NCBI Taxonomy" id="2849652"/>
    <lineage>
        <taxon>Bacteria</taxon>
        <taxon>Pseudomonadati</taxon>
        <taxon>Pseudomonadota</taxon>
        <taxon>Betaproteobacteria</taxon>
        <taxon>Burkholderiales</taxon>
        <taxon>Oxalobacteraceae</taxon>
        <taxon>Telluria group</taxon>
        <taxon>Duganella</taxon>
    </lineage>
</organism>
<feature type="compositionally biased region" description="Basic and acidic residues" evidence="1">
    <location>
        <begin position="29"/>
        <end position="50"/>
    </location>
</feature>
<sequence length="191" mass="21177">MSSQSPAPRVKLIVRFDVNQLSSLLHYKLERERPPHGRGDEPDPEPRDGAYADSLHFNPGERLSLELVAYGDNNVLRVDVTDACFVTKPKVMVRSAQFSTRFSPPSMFGTGRAIQPLALDFSGATEPYGTDRSKTVLRWNDTLDIVDTGIWEVSFVLTVAIVRGDDILPELRVFSFDPESEVGGPSTIKVV</sequence>
<feature type="region of interest" description="Disordered" evidence="1">
    <location>
        <begin position="29"/>
        <end position="53"/>
    </location>
</feature>
<evidence type="ECO:0000313" key="2">
    <source>
        <dbReference type="EMBL" id="MBV6320926.1"/>
    </source>
</evidence>
<reference evidence="3" key="2">
    <citation type="submission" date="2022-03" db="EMBL/GenBank/DDBJ databases">
        <title>Genome Encyclopedia of Bacteria and Archaea VI: Functional Genomics of Type Strains.</title>
        <authorList>
            <person name="Whitman W."/>
        </authorList>
    </citation>
    <scope>NUCLEOTIDE SEQUENCE</scope>
    <source>
        <strain evidence="3">HSC-15S17</strain>
    </source>
</reference>
<accession>A0AA41H728</accession>
<dbReference type="Proteomes" id="UP001162889">
    <property type="component" value="Unassembled WGS sequence"/>
</dbReference>
<dbReference type="EMBL" id="JALJZU010000004">
    <property type="protein sequence ID" value="MCP2008362.1"/>
    <property type="molecule type" value="Genomic_DNA"/>
</dbReference>
<dbReference type="RefSeq" id="WP_217941640.1">
    <property type="nucleotide sequence ID" value="NZ_JAHTGR010000003.1"/>
</dbReference>
<reference evidence="2" key="1">
    <citation type="submission" date="2021-07" db="EMBL/GenBank/DDBJ databases">
        <title>Characterization of violacein-producing bacteria and related species.</title>
        <authorList>
            <person name="Wilson H.S."/>
            <person name="De Leon M.E."/>
        </authorList>
    </citation>
    <scope>NUCLEOTIDE SEQUENCE</scope>
    <source>
        <strain evidence="2">HSC-15S17</strain>
    </source>
</reference>
<protein>
    <recommendedName>
        <fullName evidence="6">Inclusion body protein</fullName>
    </recommendedName>
</protein>
<name>A0AA41H728_9BURK</name>
<gene>
    <name evidence="2" type="ORF">KVP70_08255</name>
    <name evidence="3" type="ORF">L1274_002070</name>
</gene>
<proteinExistence type="predicted"/>
<evidence type="ECO:0000313" key="5">
    <source>
        <dbReference type="Proteomes" id="UP001162889"/>
    </source>
</evidence>
<evidence type="ECO:0008006" key="6">
    <source>
        <dbReference type="Google" id="ProtNLM"/>
    </source>
</evidence>
<dbReference type="AlphaFoldDB" id="A0AA41H728"/>
<evidence type="ECO:0000313" key="3">
    <source>
        <dbReference type="EMBL" id="MCP2008362.1"/>
    </source>
</evidence>
<dbReference type="Proteomes" id="UP001155901">
    <property type="component" value="Unassembled WGS sequence"/>
</dbReference>
<dbReference type="EMBL" id="JAHTGR010000003">
    <property type="protein sequence ID" value="MBV6320926.1"/>
    <property type="molecule type" value="Genomic_DNA"/>
</dbReference>